<dbReference type="PANTHER" id="PTHR43576:SF2">
    <property type="entry name" value="INTRACELLULAR EXO-ALPHA-L-ARABINOFURANOSIDASE 2"/>
    <property type="match status" value="1"/>
</dbReference>
<dbReference type="InterPro" id="IPR055235">
    <property type="entry name" value="ASD1_cat"/>
</dbReference>
<evidence type="ECO:0000256" key="3">
    <source>
        <dbReference type="ARBA" id="ARBA00011165"/>
    </source>
</evidence>
<evidence type="ECO:0000256" key="4">
    <source>
        <dbReference type="ARBA" id="ARBA00012670"/>
    </source>
</evidence>
<name>A0A6J4UNL6_9BACT</name>
<dbReference type="Gene3D" id="3.20.20.80">
    <property type="entry name" value="Glycosidases"/>
    <property type="match status" value="1"/>
</dbReference>
<feature type="non-terminal residue" evidence="9">
    <location>
        <position position="1"/>
    </location>
</feature>
<comment type="similarity">
    <text evidence="2">Belongs to the glycosyl hydrolase 51 family.</text>
</comment>
<dbReference type="SUPFAM" id="SSF51445">
    <property type="entry name" value="(Trans)glycosidases"/>
    <property type="match status" value="1"/>
</dbReference>
<dbReference type="EC" id="3.2.1.55" evidence="4"/>
<dbReference type="AlphaFoldDB" id="A0A6J4UNL6"/>
<feature type="non-terminal residue" evidence="9">
    <location>
        <position position="366"/>
    </location>
</feature>
<dbReference type="GO" id="GO:0000272">
    <property type="term" value="P:polysaccharide catabolic process"/>
    <property type="evidence" value="ECO:0007669"/>
    <property type="project" value="TreeGrafter"/>
</dbReference>
<keyword evidence="7 9" id="KW-0326">Glycosidase</keyword>
<keyword evidence="5 9" id="KW-0378">Hydrolase</keyword>
<proteinExistence type="inferred from homology"/>
<evidence type="ECO:0000313" key="9">
    <source>
        <dbReference type="EMBL" id="CAA9555417.1"/>
    </source>
</evidence>
<feature type="domain" description="Alpha-L-arabinofuranosidase C-terminal" evidence="8">
    <location>
        <begin position="279"/>
        <end position="366"/>
    </location>
</feature>
<dbReference type="Pfam" id="PF06964">
    <property type="entry name" value="Alpha-L-AF_C"/>
    <property type="match status" value="1"/>
</dbReference>
<dbReference type="Pfam" id="PF22848">
    <property type="entry name" value="ASD1_dom"/>
    <property type="match status" value="1"/>
</dbReference>
<evidence type="ECO:0000256" key="1">
    <source>
        <dbReference type="ARBA" id="ARBA00001462"/>
    </source>
</evidence>
<evidence type="ECO:0000259" key="8">
    <source>
        <dbReference type="SMART" id="SM00813"/>
    </source>
</evidence>
<protein>
    <recommendedName>
        <fullName evidence="4">non-reducing end alpha-L-arabinofuranosidase</fullName>
        <ecNumber evidence="4">3.2.1.55</ecNumber>
    </recommendedName>
</protein>
<accession>A0A6J4UNL6</accession>
<sequence>PHIYGHFAEHLGGCIYEGIWVGESASAAHTSGLCDDVVGALRRIGTPVVRWPGGCFADDYHWQDGIGPVDRRPRGINIHWGETVETNEFGTHEFMRFCRAVGAEPYLCGNVGSGTPRELRDWLEYCNFPGGTTLSDLRAANGDAAPFGVRMWGVGNENWGCGGCFTPDEYASAYRRFSSFLPDLAGVPLYLIACGPDGNDLDWTERFFTRLSGDGRTCSRIHGYAAHYYCGTAGTATEYTSDEWYQLLRQAMRMEQLVVEQRALMDRFDPERKIGLIVDEWGTWHPPTPGRHPRFLWQQNTLRDALVAALTLDIFNRHADKVVMANIAQTVNVLQALLLTEGGQTITTPTYHVYDLYRPHHGAQAL</sequence>
<dbReference type="EMBL" id="CADCWM010000371">
    <property type="protein sequence ID" value="CAA9555417.1"/>
    <property type="molecule type" value="Genomic_DNA"/>
</dbReference>
<organism evidence="9">
    <name type="scientific">uncultured Thermomicrobiales bacterium</name>
    <dbReference type="NCBI Taxonomy" id="1645740"/>
    <lineage>
        <taxon>Bacteria</taxon>
        <taxon>Pseudomonadati</taxon>
        <taxon>Thermomicrobiota</taxon>
        <taxon>Thermomicrobia</taxon>
        <taxon>Thermomicrobiales</taxon>
        <taxon>environmental samples</taxon>
    </lineage>
</organism>
<reference evidence="9" key="1">
    <citation type="submission" date="2020-02" db="EMBL/GenBank/DDBJ databases">
        <authorList>
            <person name="Meier V. D."/>
        </authorList>
    </citation>
    <scope>NUCLEOTIDE SEQUENCE</scope>
    <source>
        <strain evidence="9">AVDCRST_MAG88</strain>
    </source>
</reference>
<dbReference type="InterPro" id="IPR010720">
    <property type="entry name" value="Alpha-L-AF_C"/>
</dbReference>
<dbReference type="GO" id="GO:0046556">
    <property type="term" value="F:alpha-L-arabinofuranosidase activity"/>
    <property type="evidence" value="ECO:0007669"/>
    <property type="project" value="UniProtKB-EC"/>
</dbReference>
<evidence type="ECO:0000256" key="6">
    <source>
        <dbReference type="ARBA" id="ARBA00023277"/>
    </source>
</evidence>
<evidence type="ECO:0000256" key="7">
    <source>
        <dbReference type="ARBA" id="ARBA00023295"/>
    </source>
</evidence>
<gene>
    <name evidence="9" type="ORF">AVDCRST_MAG88-1073</name>
</gene>
<dbReference type="GO" id="GO:0046373">
    <property type="term" value="P:L-arabinose metabolic process"/>
    <property type="evidence" value="ECO:0007669"/>
    <property type="project" value="InterPro"/>
</dbReference>
<dbReference type="SMART" id="SM00813">
    <property type="entry name" value="Alpha-L-AF_C"/>
    <property type="match status" value="1"/>
</dbReference>
<dbReference type="InterPro" id="IPR017853">
    <property type="entry name" value="GH"/>
</dbReference>
<keyword evidence="6" id="KW-0119">Carbohydrate metabolism</keyword>
<evidence type="ECO:0000256" key="2">
    <source>
        <dbReference type="ARBA" id="ARBA00007186"/>
    </source>
</evidence>
<evidence type="ECO:0000256" key="5">
    <source>
        <dbReference type="ARBA" id="ARBA00022801"/>
    </source>
</evidence>
<comment type="catalytic activity">
    <reaction evidence="1">
        <text>Hydrolysis of terminal non-reducing alpha-L-arabinofuranoside residues in alpha-L-arabinosides.</text>
        <dbReference type="EC" id="3.2.1.55"/>
    </reaction>
</comment>
<comment type="subunit">
    <text evidence="3">Homohexamer; trimer of dimers.</text>
</comment>
<dbReference type="PANTHER" id="PTHR43576">
    <property type="entry name" value="ALPHA-L-ARABINOFURANOSIDASE C-RELATED"/>
    <property type="match status" value="1"/>
</dbReference>